<organism evidence="7 8">
    <name type="scientific">Algoriella xinjiangensis</name>
    <dbReference type="NCBI Taxonomy" id="684065"/>
    <lineage>
        <taxon>Bacteria</taxon>
        <taxon>Pseudomonadati</taxon>
        <taxon>Bacteroidota</taxon>
        <taxon>Flavobacteriia</taxon>
        <taxon>Flavobacteriales</taxon>
        <taxon>Weeksellaceae</taxon>
        <taxon>Algoriella</taxon>
    </lineage>
</organism>
<dbReference type="GO" id="GO:0003677">
    <property type="term" value="F:DNA binding"/>
    <property type="evidence" value="ECO:0007669"/>
    <property type="project" value="InterPro"/>
</dbReference>
<dbReference type="Proteomes" id="UP000199149">
    <property type="component" value="Unassembled WGS sequence"/>
</dbReference>
<dbReference type="STRING" id="684065.SAMN05421738_112130"/>
<feature type="transmembrane region" description="Helical" evidence="5">
    <location>
        <begin position="131"/>
        <end position="151"/>
    </location>
</feature>
<accession>A0A1I4Z6J1</accession>
<dbReference type="OrthoDB" id="1357763at2"/>
<feature type="transmembrane region" description="Helical" evidence="5">
    <location>
        <begin position="157"/>
        <end position="174"/>
    </location>
</feature>
<dbReference type="AlphaFoldDB" id="A0A1I4Z6J1"/>
<comment type="subcellular location">
    <subcellularLocation>
        <location evidence="1">Membrane</location>
        <topology evidence="1">Multi-pass membrane protein</topology>
    </subcellularLocation>
</comment>
<dbReference type="RefSeq" id="WP_092908985.1">
    <property type="nucleotide sequence ID" value="NZ_FOUZ01000012.1"/>
</dbReference>
<protein>
    <recommendedName>
        <fullName evidence="6">HTH cro/C1-type domain-containing protein</fullName>
    </recommendedName>
</protein>
<dbReference type="Pfam" id="PF09685">
    <property type="entry name" value="MamF_MmsF"/>
    <property type="match status" value="1"/>
</dbReference>
<evidence type="ECO:0000256" key="2">
    <source>
        <dbReference type="ARBA" id="ARBA00022692"/>
    </source>
</evidence>
<evidence type="ECO:0000256" key="1">
    <source>
        <dbReference type="ARBA" id="ARBA00004141"/>
    </source>
</evidence>
<evidence type="ECO:0000313" key="8">
    <source>
        <dbReference type="Proteomes" id="UP000199149"/>
    </source>
</evidence>
<dbReference type="EMBL" id="FOUZ01000012">
    <property type="protein sequence ID" value="SFN45818.1"/>
    <property type="molecule type" value="Genomic_DNA"/>
</dbReference>
<gene>
    <name evidence="7" type="ORF">SAMN05421738_112130</name>
</gene>
<keyword evidence="3 5" id="KW-1133">Transmembrane helix</keyword>
<reference evidence="8" key="1">
    <citation type="submission" date="2016-10" db="EMBL/GenBank/DDBJ databases">
        <authorList>
            <person name="Varghese N."/>
            <person name="Submissions S."/>
        </authorList>
    </citation>
    <scope>NUCLEOTIDE SEQUENCE [LARGE SCALE GENOMIC DNA]</scope>
    <source>
        <strain evidence="8">XJ109</strain>
    </source>
</reference>
<feature type="transmembrane region" description="Helical" evidence="5">
    <location>
        <begin position="94"/>
        <end position="119"/>
    </location>
</feature>
<evidence type="ECO:0000313" key="7">
    <source>
        <dbReference type="EMBL" id="SFN45818.1"/>
    </source>
</evidence>
<evidence type="ECO:0000256" key="3">
    <source>
        <dbReference type="ARBA" id="ARBA00022989"/>
    </source>
</evidence>
<proteinExistence type="predicted"/>
<dbReference type="Gene3D" id="1.10.260.40">
    <property type="entry name" value="lambda repressor-like DNA-binding domains"/>
    <property type="match status" value="1"/>
</dbReference>
<dbReference type="Pfam" id="PF01381">
    <property type="entry name" value="HTH_3"/>
    <property type="match status" value="1"/>
</dbReference>
<keyword evidence="4 5" id="KW-0472">Membrane</keyword>
<dbReference type="InterPro" id="IPR019109">
    <property type="entry name" value="MamF_MmsF"/>
</dbReference>
<name>A0A1I4Z6J1_9FLAO</name>
<dbReference type="SUPFAM" id="SSF47413">
    <property type="entry name" value="lambda repressor-like DNA-binding domains"/>
    <property type="match status" value="1"/>
</dbReference>
<evidence type="ECO:0000256" key="4">
    <source>
        <dbReference type="ARBA" id="ARBA00023136"/>
    </source>
</evidence>
<dbReference type="InterPro" id="IPR010982">
    <property type="entry name" value="Lambda_DNA-bd_dom_sf"/>
</dbReference>
<sequence length="195" mass="22466">MSKLKIIREQQNLTQEELSEKSGISVRTIQRIEAGTKPKGHTLKTLSKTLEINDSDLLTENNSIEIDEKIDEINLINDEIPQENETINFSKIKLINLSSILFIIFPPLNILAPLLLSYLYKEKNNITKQIISVQIIWTISAPIIFMLGIFLKLGRQFTLVLIIAIVLSNLYIILRNALEIDRNKKLYYRLNFSII</sequence>
<dbReference type="SMART" id="SM00530">
    <property type="entry name" value="HTH_XRE"/>
    <property type="match status" value="1"/>
</dbReference>
<keyword evidence="8" id="KW-1185">Reference proteome</keyword>
<evidence type="ECO:0000259" key="6">
    <source>
        <dbReference type="PROSITE" id="PS50943"/>
    </source>
</evidence>
<evidence type="ECO:0000256" key="5">
    <source>
        <dbReference type="SAM" id="Phobius"/>
    </source>
</evidence>
<dbReference type="PROSITE" id="PS50943">
    <property type="entry name" value="HTH_CROC1"/>
    <property type="match status" value="1"/>
</dbReference>
<dbReference type="InterPro" id="IPR001387">
    <property type="entry name" value="Cro/C1-type_HTH"/>
</dbReference>
<dbReference type="CDD" id="cd00093">
    <property type="entry name" value="HTH_XRE"/>
    <property type="match status" value="1"/>
</dbReference>
<feature type="domain" description="HTH cro/C1-type" evidence="6">
    <location>
        <begin position="4"/>
        <end position="57"/>
    </location>
</feature>
<keyword evidence="2 5" id="KW-0812">Transmembrane</keyword>